<comment type="caution">
    <text evidence="1">The sequence shown here is derived from an EMBL/GenBank/DDBJ whole genome shotgun (WGS) entry which is preliminary data.</text>
</comment>
<protein>
    <submittedName>
        <fullName evidence="1">Glycoside hydrolase family 43 protein</fullName>
    </submittedName>
</protein>
<gene>
    <name evidence="1" type="ORF">FA95DRAFT_1022576</name>
</gene>
<name>A0ACB8RY92_9AGAM</name>
<reference evidence="1" key="2">
    <citation type="journal article" date="2022" name="New Phytol.">
        <title>Evolutionary transition to the ectomycorrhizal habit in the genomes of a hyperdiverse lineage of mushroom-forming fungi.</title>
        <authorList>
            <person name="Looney B."/>
            <person name="Miyauchi S."/>
            <person name="Morin E."/>
            <person name="Drula E."/>
            <person name="Courty P.E."/>
            <person name="Kohler A."/>
            <person name="Kuo A."/>
            <person name="LaButti K."/>
            <person name="Pangilinan J."/>
            <person name="Lipzen A."/>
            <person name="Riley R."/>
            <person name="Andreopoulos W."/>
            <person name="He G."/>
            <person name="Johnson J."/>
            <person name="Nolan M."/>
            <person name="Tritt A."/>
            <person name="Barry K.W."/>
            <person name="Grigoriev I.V."/>
            <person name="Nagy L.G."/>
            <person name="Hibbett D."/>
            <person name="Henrissat B."/>
            <person name="Matheny P.B."/>
            <person name="Labbe J."/>
            <person name="Martin F.M."/>
        </authorList>
    </citation>
    <scope>NUCLEOTIDE SEQUENCE</scope>
    <source>
        <strain evidence="1">FP105234-sp</strain>
    </source>
</reference>
<dbReference type="Proteomes" id="UP000814033">
    <property type="component" value="Unassembled WGS sequence"/>
</dbReference>
<reference evidence="1" key="1">
    <citation type="submission" date="2021-02" db="EMBL/GenBank/DDBJ databases">
        <authorList>
            <consortium name="DOE Joint Genome Institute"/>
            <person name="Ahrendt S."/>
            <person name="Looney B.P."/>
            <person name="Miyauchi S."/>
            <person name="Morin E."/>
            <person name="Drula E."/>
            <person name="Courty P.E."/>
            <person name="Chicoki N."/>
            <person name="Fauchery L."/>
            <person name="Kohler A."/>
            <person name="Kuo A."/>
            <person name="Labutti K."/>
            <person name="Pangilinan J."/>
            <person name="Lipzen A."/>
            <person name="Riley R."/>
            <person name="Andreopoulos W."/>
            <person name="He G."/>
            <person name="Johnson J."/>
            <person name="Barry K.W."/>
            <person name="Grigoriev I.V."/>
            <person name="Nagy L."/>
            <person name="Hibbett D."/>
            <person name="Henrissat B."/>
            <person name="Matheny P.B."/>
            <person name="Labbe J."/>
            <person name="Martin F."/>
        </authorList>
    </citation>
    <scope>NUCLEOTIDE SEQUENCE</scope>
    <source>
        <strain evidence="1">FP105234-sp</strain>
    </source>
</reference>
<evidence type="ECO:0000313" key="1">
    <source>
        <dbReference type="EMBL" id="KAI0048585.1"/>
    </source>
</evidence>
<keyword evidence="1" id="KW-0378">Hydrolase</keyword>
<accession>A0ACB8RY92</accession>
<dbReference type="EMBL" id="MU275884">
    <property type="protein sequence ID" value="KAI0048585.1"/>
    <property type="molecule type" value="Genomic_DNA"/>
</dbReference>
<organism evidence="1 2">
    <name type="scientific">Auriscalpium vulgare</name>
    <dbReference type="NCBI Taxonomy" id="40419"/>
    <lineage>
        <taxon>Eukaryota</taxon>
        <taxon>Fungi</taxon>
        <taxon>Dikarya</taxon>
        <taxon>Basidiomycota</taxon>
        <taxon>Agaricomycotina</taxon>
        <taxon>Agaricomycetes</taxon>
        <taxon>Russulales</taxon>
        <taxon>Auriscalpiaceae</taxon>
        <taxon>Auriscalpium</taxon>
    </lineage>
</organism>
<keyword evidence="2" id="KW-1185">Reference proteome</keyword>
<evidence type="ECO:0000313" key="2">
    <source>
        <dbReference type="Proteomes" id="UP000814033"/>
    </source>
</evidence>
<proteinExistence type="predicted"/>
<sequence length="589" mass="63679">MLLRYLLSAISAAVDVRSAPGSGTYSNPVIPGFSPDPSCTRRNGTFFCVNSSFNAFPGVPVYASRDLQHFKQIGNVISRVEQVPGLATTNGTTSGIWAATIRENDGTFYVTTTLVFDNKDQLDLTRWQNMLFTTKNPFAKEAWSDPIPFYFPGYDTSLFWDDDGKVWVQGSHAWHVYPQIQQYQIDLATGLSLSGDPQAMWNGTGGLAPEGPHVYKKDGWYYLLLAEGGTGVGHMATMARASAITGPYEPFEHNPVLTNANTTLYWQTVGHTDIFTDTAGNYWAVALSTRNGTANFPMGRETILTPVVWSGDWPVFNGAVPGHIYPQMSGPLPVPKSAVAGESLAWELASTSGLLAGADEYQNFEPGSTFPLHYLFLRLPDTSKYAISPPGHPFTLALKGSALNLTGTDRRTGNPTFVGRRQTQVKFYASVDLSFTPTQDGEEAGLTIFLTQAQHFDVGVVALSGASARAQGYPEAQGDAVETYIRLRTVTTSSSLQGAVDPISKPAILPLAQDDQQRLSLRVEAPNETSYEFSYAQQGSNQWHVIGSGDATEVSGGFVGTIVGMFASGNGADSATVAYFSNFVYTGKD</sequence>